<organism evidence="1 2">
    <name type="scientific">Nostoc flagelliforme CCNUN1</name>
    <dbReference type="NCBI Taxonomy" id="2038116"/>
    <lineage>
        <taxon>Bacteria</taxon>
        <taxon>Bacillati</taxon>
        <taxon>Cyanobacteriota</taxon>
        <taxon>Cyanophyceae</taxon>
        <taxon>Nostocales</taxon>
        <taxon>Nostocaceae</taxon>
        <taxon>Nostoc</taxon>
    </lineage>
</organism>
<proteinExistence type="predicted"/>
<dbReference type="AlphaFoldDB" id="A0A2K8SWI9"/>
<accession>A0A2K8SWI9</accession>
<sequence>MLALLQTTKLKTVTIPEYLKKTKVIRQKHKYFNPGGSI</sequence>
<evidence type="ECO:0000313" key="1">
    <source>
        <dbReference type="EMBL" id="AUB39797.1"/>
    </source>
</evidence>
<evidence type="ECO:0000313" key="2">
    <source>
        <dbReference type="Proteomes" id="UP000232003"/>
    </source>
</evidence>
<dbReference type="Proteomes" id="UP000232003">
    <property type="component" value="Chromosome"/>
</dbReference>
<keyword evidence="2" id="KW-1185">Reference proteome</keyword>
<name>A0A2K8SWI9_9NOSO</name>
<dbReference type="EMBL" id="CP024785">
    <property type="protein sequence ID" value="AUB39797.1"/>
    <property type="molecule type" value="Genomic_DNA"/>
</dbReference>
<reference evidence="1 2" key="1">
    <citation type="submission" date="2017-11" db="EMBL/GenBank/DDBJ databases">
        <title>Complete genome of a free-living desiccation-tolerant cyanobacterium and its photosynthetic adaptation to extreme terrestrial habitat.</title>
        <authorList>
            <person name="Shang J."/>
        </authorList>
    </citation>
    <scope>NUCLEOTIDE SEQUENCE [LARGE SCALE GENOMIC DNA]</scope>
    <source>
        <strain evidence="1 2">CCNUN1</strain>
    </source>
</reference>
<gene>
    <name evidence="1" type="ORF">COO91_05795</name>
</gene>
<protein>
    <submittedName>
        <fullName evidence="1">Uncharacterized protein</fullName>
    </submittedName>
</protein>
<dbReference type="KEGG" id="nfl:COO91_05795"/>